<feature type="region of interest" description="Disordered" evidence="1">
    <location>
        <begin position="18"/>
        <end position="63"/>
    </location>
</feature>
<feature type="signal peptide" evidence="2">
    <location>
        <begin position="1"/>
        <end position="18"/>
    </location>
</feature>
<dbReference type="Proteomes" id="UP000824106">
    <property type="component" value="Unassembled WGS sequence"/>
</dbReference>
<feature type="chain" id="PRO_5038460211" evidence="2">
    <location>
        <begin position="19"/>
        <end position="373"/>
    </location>
</feature>
<protein>
    <submittedName>
        <fullName evidence="3">Peptidoglycan-binding protein</fullName>
    </submittedName>
</protein>
<feature type="compositionally biased region" description="Acidic residues" evidence="1">
    <location>
        <begin position="24"/>
        <end position="61"/>
    </location>
</feature>
<name>A0A9D2G3F2_9LACT</name>
<reference evidence="3" key="2">
    <citation type="submission" date="2021-04" db="EMBL/GenBank/DDBJ databases">
        <authorList>
            <person name="Gilroy R."/>
        </authorList>
    </citation>
    <scope>NUCLEOTIDE SEQUENCE</scope>
    <source>
        <strain evidence="3">CHK169-4300</strain>
    </source>
</reference>
<sequence>MKKKILMGLLSSTLLLTACGNTEESPEENNPAEDPTEDVTDEDTGAEETNDSSEEVDEAEESSAATIKTLYTAPHGDKAFAATFVVMDGDTIANVVIDEYQFTDSEEVTGVPNSDAQFGEGSAEGMTLISKLENDDFYSENMEQAGSTVSYGDNLAAIEDFAKGKTIAEIEETIDELDGLGEDDDVADVVSGATLVDTSGYLQSIVDTTNDGIEFIGAEEADLTNAELSYSLQAPHGDQSFGVVSVLHEGDTVLAAYVDEFQFVDPADFDGVPNSDAGFGENYNEDVVLASKMQNDEAYSAMMTEFAEATNTYAENMQAIIDFAVGSSVEDIEATIAELDGLGEDDDITDVVSGATFADTDGYLQAIVNTIKE</sequence>
<evidence type="ECO:0000313" key="4">
    <source>
        <dbReference type="Proteomes" id="UP000824106"/>
    </source>
</evidence>
<evidence type="ECO:0000313" key="3">
    <source>
        <dbReference type="EMBL" id="HIZ71702.1"/>
    </source>
</evidence>
<keyword evidence="2" id="KW-0732">Signal</keyword>
<reference evidence="3" key="1">
    <citation type="journal article" date="2021" name="PeerJ">
        <title>Extensive microbial diversity within the chicken gut microbiome revealed by metagenomics and culture.</title>
        <authorList>
            <person name="Gilroy R."/>
            <person name="Ravi A."/>
            <person name="Getino M."/>
            <person name="Pursley I."/>
            <person name="Horton D.L."/>
            <person name="Alikhan N.F."/>
            <person name="Baker D."/>
            <person name="Gharbi K."/>
            <person name="Hall N."/>
            <person name="Watson M."/>
            <person name="Adriaenssens E.M."/>
            <person name="Foster-Nyarko E."/>
            <person name="Jarju S."/>
            <person name="Secka A."/>
            <person name="Antonio M."/>
            <person name="Oren A."/>
            <person name="Chaudhuri R.R."/>
            <person name="La Ragione R."/>
            <person name="Hildebrand F."/>
            <person name="Pallen M.J."/>
        </authorList>
    </citation>
    <scope>NUCLEOTIDE SEQUENCE</scope>
    <source>
        <strain evidence="3">CHK169-4300</strain>
    </source>
</reference>
<evidence type="ECO:0000256" key="2">
    <source>
        <dbReference type="SAM" id="SignalP"/>
    </source>
</evidence>
<dbReference type="EMBL" id="DXAZ01000132">
    <property type="protein sequence ID" value="HIZ71702.1"/>
    <property type="molecule type" value="Genomic_DNA"/>
</dbReference>
<dbReference type="PROSITE" id="PS51257">
    <property type="entry name" value="PROKAR_LIPOPROTEIN"/>
    <property type="match status" value="1"/>
</dbReference>
<evidence type="ECO:0000256" key="1">
    <source>
        <dbReference type="SAM" id="MobiDB-lite"/>
    </source>
</evidence>
<accession>A0A9D2G3F2</accession>
<comment type="caution">
    <text evidence="3">The sequence shown here is derived from an EMBL/GenBank/DDBJ whole genome shotgun (WGS) entry which is preliminary data.</text>
</comment>
<dbReference type="AlphaFoldDB" id="A0A9D2G3F2"/>
<organism evidence="3 4">
    <name type="scientific">Candidatus Atopostipes pullistercoris</name>
    <dbReference type="NCBI Taxonomy" id="2838467"/>
    <lineage>
        <taxon>Bacteria</taxon>
        <taxon>Bacillati</taxon>
        <taxon>Bacillota</taxon>
        <taxon>Bacilli</taxon>
        <taxon>Lactobacillales</taxon>
        <taxon>Carnobacteriaceae</taxon>
        <taxon>Atopostipes</taxon>
    </lineage>
</organism>
<gene>
    <name evidence="3" type="ORF">H9808_08090</name>
</gene>
<proteinExistence type="predicted"/>